<keyword evidence="15" id="KW-1185">Reference proteome</keyword>
<keyword evidence="8" id="KW-0472">Membrane</keyword>
<keyword evidence="9" id="KW-0564">Palmitate</keyword>
<evidence type="ECO:0000256" key="11">
    <source>
        <dbReference type="ARBA" id="ARBA00023237"/>
    </source>
</evidence>
<dbReference type="PROSITE" id="PS51257">
    <property type="entry name" value="PROKAR_LIPOPROTEIN"/>
    <property type="match status" value="1"/>
</dbReference>
<dbReference type="RefSeq" id="WP_067605333.1">
    <property type="nucleotide sequence ID" value="NZ_ARXR01000003.1"/>
</dbReference>
<keyword evidence="7" id="KW-0653">Protein transport</keyword>
<keyword evidence="5" id="KW-0813">Transport</keyword>
<evidence type="ECO:0000256" key="8">
    <source>
        <dbReference type="ARBA" id="ARBA00023136"/>
    </source>
</evidence>
<keyword evidence="10" id="KW-0143">Chaperone</keyword>
<evidence type="ECO:0000256" key="3">
    <source>
        <dbReference type="ARBA" id="ARBA00011245"/>
    </source>
</evidence>
<comment type="subcellular location">
    <subcellularLocation>
        <location evidence="1">Cell outer membrane</location>
        <topology evidence="1">Lipid-anchor</topology>
    </subcellularLocation>
</comment>
<keyword evidence="12" id="KW-0449">Lipoprotein</keyword>
<evidence type="ECO:0000256" key="4">
    <source>
        <dbReference type="ARBA" id="ARBA00016202"/>
    </source>
</evidence>
<evidence type="ECO:0000256" key="12">
    <source>
        <dbReference type="ARBA" id="ARBA00023288"/>
    </source>
</evidence>
<keyword evidence="11" id="KW-0998">Cell outer membrane</keyword>
<dbReference type="CDD" id="cd16326">
    <property type="entry name" value="LolB"/>
    <property type="match status" value="1"/>
</dbReference>
<comment type="caution">
    <text evidence="14">The sequence shown here is derived from an EMBL/GenBank/DDBJ whole genome shotgun (WGS) entry which is preliminary data.</text>
</comment>
<protein>
    <recommendedName>
        <fullName evidence="4">Outer-membrane lipoprotein LolB</fullName>
    </recommendedName>
</protein>
<dbReference type="Pfam" id="PF03550">
    <property type="entry name" value="LolB"/>
    <property type="match status" value="1"/>
</dbReference>
<dbReference type="NCBIfam" id="TIGR00548">
    <property type="entry name" value="lolB"/>
    <property type="match status" value="1"/>
</dbReference>
<dbReference type="Gene3D" id="2.50.20.10">
    <property type="entry name" value="Lipoprotein localisation LolA/LolB/LppX"/>
    <property type="match status" value="1"/>
</dbReference>
<evidence type="ECO:0000256" key="7">
    <source>
        <dbReference type="ARBA" id="ARBA00022927"/>
    </source>
</evidence>
<gene>
    <name evidence="14" type="ORF">ISO4_00507</name>
</gene>
<evidence type="ECO:0000256" key="2">
    <source>
        <dbReference type="ARBA" id="ARBA00009696"/>
    </source>
</evidence>
<dbReference type="InterPro" id="IPR004565">
    <property type="entry name" value="OM_lipoprot_LolB"/>
</dbReference>
<evidence type="ECO:0000313" key="15">
    <source>
        <dbReference type="Proteomes" id="UP000644441"/>
    </source>
</evidence>
<evidence type="ECO:0000256" key="5">
    <source>
        <dbReference type="ARBA" id="ARBA00022448"/>
    </source>
</evidence>
<comment type="subunit">
    <text evidence="3">Monomer.</text>
</comment>
<dbReference type="SUPFAM" id="SSF89392">
    <property type="entry name" value="Prokaryotic lipoproteins and lipoprotein localization factors"/>
    <property type="match status" value="1"/>
</dbReference>
<dbReference type="InterPro" id="IPR029046">
    <property type="entry name" value="LolA/LolB/LppX"/>
</dbReference>
<name>A0ABS0ACR2_9GAMM</name>
<sequence length="193" mass="21781">MSNASRFWWLPLALLLSACQQAPVAPTDFTRADQIQRWEMSGKLGYRTADDGGSASFDWQQAPRYGEIRFSGPLGFGSAELTWQPGMARLETSQGEWQARTPGELAWHLTGFWLPVSALEYWSRGLVWPGAPAQSEENDDGRLSQLSQLGWDLEFDRYETVGRVALPHRIKARQGADSFTLLIREWQPLPSQP</sequence>
<accession>A0ABS0ACR2</accession>
<dbReference type="EMBL" id="ARXR01000003">
    <property type="protein sequence ID" value="MBF5051905.1"/>
    <property type="molecule type" value="Genomic_DNA"/>
</dbReference>
<evidence type="ECO:0000256" key="1">
    <source>
        <dbReference type="ARBA" id="ARBA00004459"/>
    </source>
</evidence>
<feature type="chain" id="PRO_5047288928" description="Outer-membrane lipoprotein LolB" evidence="13">
    <location>
        <begin position="25"/>
        <end position="193"/>
    </location>
</feature>
<evidence type="ECO:0000313" key="14">
    <source>
        <dbReference type="EMBL" id="MBF5051905.1"/>
    </source>
</evidence>
<keyword evidence="6 13" id="KW-0732">Signal</keyword>
<evidence type="ECO:0000256" key="9">
    <source>
        <dbReference type="ARBA" id="ARBA00023139"/>
    </source>
</evidence>
<comment type="similarity">
    <text evidence="2">Belongs to the LolB family.</text>
</comment>
<reference evidence="14 15" key="1">
    <citation type="submission" date="2012-09" db="EMBL/GenBank/DDBJ databases">
        <title>Genome Sequence of alkane-degrading Bacterium Alcanivorax venustensis ISO4.</title>
        <authorList>
            <person name="Lai Q."/>
            <person name="Shao Z."/>
        </authorList>
    </citation>
    <scope>NUCLEOTIDE SEQUENCE [LARGE SCALE GENOMIC DNA]</scope>
    <source>
        <strain evidence="14 15">ISO4</strain>
    </source>
</reference>
<feature type="signal peptide" evidence="13">
    <location>
        <begin position="1"/>
        <end position="24"/>
    </location>
</feature>
<evidence type="ECO:0000256" key="6">
    <source>
        <dbReference type="ARBA" id="ARBA00022729"/>
    </source>
</evidence>
<evidence type="ECO:0000256" key="10">
    <source>
        <dbReference type="ARBA" id="ARBA00023186"/>
    </source>
</evidence>
<dbReference type="Proteomes" id="UP000644441">
    <property type="component" value="Unassembled WGS sequence"/>
</dbReference>
<proteinExistence type="inferred from homology"/>
<evidence type="ECO:0000256" key="13">
    <source>
        <dbReference type="SAM" id="SignalP"/>
    </source>
</evidence>
<organism evidence="14 15">
    <name type="scientific">Alloalcanivorax venustensis ISO4</name>
    <dbReference type="NCBI Taxonomy" id="1177184"/>
    <lineage>
        <taxon>Bacteria</taxon>
        <taxon>Pseudomonadati</taxon>
        <taxon>Pseudomonadota</taxon>
        <taxon>Gammaproteobacteria</taxon>
        <taxon>Oceanospirillales</taxon>
        <taxon>Alcanivoracaceae</taxon>
        <taxon>Alloalcanivorax</taxon>
    </lineage>
</organism>